<dbReference type="GO" id="GO:0019706">
    <property type="term" value="F:protein-cysteine S-palmitoyltransferase activity"/>
    <property type="evidence" value="ECO:0007669"/>
    <property type="project" value="UniProtKB-EC"/>
</dbReference>
<sequence>MQKVSYQQLKYL</sequence>
<proteinExistence type="predicted"/>
<organism evidence="1">
    <name type="scientific">Triatoma infestans</name>
    <name type="common">Assassin bug</name>
    <dbReference type="NCBI Taxonomy" id="30076"/>
    <lineage>
        <taxon>Eukaryota</taxon>
        <taxon>Metazoa</taxon>
        <taxon>Ecdysozoa</taxon>
        <taxon>Arthropoda</taxon>
        <taxon>Hexapoda</taxon>
        <taxon>Insecta</taxon>
        <taxon>Pterygota</taxon>
        <taxon>Neoptera</taxon>
        <taxon>Paraneoptera</taxon>
        <taxon>Hemiptera</taxon>
        <taxon>Heteroptera</taxon>
        <taxon>Panheteroptera</taxon>
        <taxon>Cimicomorpha</taxon>
        <taxon>Reduviidae</taxon>
        <taxon>Triatominae</taxon>
        <taxon>Triatoma</taxon>
    </lineage>
</organism>
<protein>
    <submittedName>
        <fullName evidence="1">Palmitoyltransferase zdhhc18</fullName>
        <ecNumber evidence="1">2.3.1.225</ecNumber>
    </submittedName>
</protein>
<reference evidence="1" key="2">
    <citation type="journal article" date="2017" name="J. Med. Entomol.">
        <title>Transcriptome Analysis of the Triatoma infestans (Hemiptera: Reduviidae) Integument.</title>
        <authorList>
            <person name="Calderon-Fernandez G.M."/>
            <person name="Moriconi D.E."/>
            <person name="Dulbecco A.B."/>
            <person name="Juarez M.P."/>
        </authorList>
    </citation>
    <scope>NUCLEOTIDE SEQUENCE</scope>
    <source>
        <strain evidence="1">Int1</strain>
        <tissue evidence="1">Integument</tissue>
    </source>
</reference>
<keyword evidence="1" id="KW-0012">Acyltransferase</keyword>
<dbReference type="EC" id="2.3.1.225" evidence="1"/>
<keyword evidence="1" id="KW-0808">Transferase</keyword>
<reference evidence="1" key="1">
    <citation type="submission" date="2016-04" db="EMBL/GenBank/DDBJ databases">
        <authorList>
            <person name="Calderon-Fernandez G.M.Sr."/>
        </authorList>
    </citation>
    <scope>NUCLEOTIDE SEQUENCE</scope>
    <source>
        <strain evidence="1">Int1</strain>
        <tissue evidence="1">Integument</tissue>
    </source>
</reference>
<evidence type="ECO:0000313" key="1">
    <source>
        <dbReference type="EMBL" id="JAS00707.1"/>
    </source>
</evidence>
<dbReference type="EMBL" id="GEMB01002479">
    <property type="protein sequence ID" value="JAS00707.1"/>
    <property type="molecule type" value="Transcribed_RNA"/>
</dbReference>
<name>A0A170Z954_TRIIF</name>
<accession>A0A170Z954</accession>